<accession>A0AAV3QR98</accession>
<dbReference type="PANTHER" id="PTHR23272:SF161">
    <property type="entry name" value="ZINC FINGER BED DOMAIN-CONTAINING PROTEIN RICESLEEPER 1-LIKE"/>
    <property type="match status" value="1"/>
</dbReference>
<feature type="domain" description="HAT C-terminal dimerisation" evidence="1">
    <location>
        <begin position="46"/>
        <end position="100"/>
    </location>
</feature>
<gene>
    <name evidence="2" type="ORF">LIER_39924</name>
</gene>
<evidence type="ECO:0000259" key="1">
    <source>
        <dbReference type="Pfam" id="PF05699"/>
    </source>
</evidence>
<dbReference type="AlphaFoldDB" id="A0AAV3QR98"/>
<name>A0AAV3QR98_LITER</name>
<reference evidence="2 3" key="1">
    <citation type="submission" date="2024-01" db="EMBL/GenBank/DDBJ databases">
        <title>The complete chloroplast genome sequence of Lithospermum erythrorhizon: insights into the phylogenetic relationship among Boraginaceae species and the maternal lineages of purple gromwells.</title>
        <authorList>
            <person name="Okada T."/>
            <person name="Watanabe K."/>
        </authorList>
    </citation>
    <scope>NUCLEOTIDE SEQUENCE [LARGE SCALE GENOMIC DNA]</scope>
</reference>
<dbReference type="EMBL" id="BAABME010022156">
    <property type="protein sequence ID" value="GAA0165153.1"/>
    <property type="molecule type" value="Genomic_DNA"/>
</dbReference>
<dbReference type="InterPro" id="IPR008906">
    <property type="entry name" value="HATC_C_dom"/>
</dbReference>
<evidence type="ECO:0000313" key="2">
    <source>
        <dbReference type="EMBL" id="GAA0165153.1"/>
    </source>
</evidence>
<proteinExistence type="predicted"/>
<evidence type="ECO:0000313" key="3">
    <source>
        <dbReference type="Proteomes" id="UP001454036"/>
    </source>
</evidence>
<organism evidence="2 3">
    <name type="scientific">Lithospermum erythrorhizon</name>
    <name type="common">Purple gromwell</name>
    <name type="synonym">Lithospermum officinale var. erythrorhizon</name>
    <dbReference type="NCBI Taxonomy" id="34254"/>
    <lineage>
        <taxon>Eukaryota</taxon>
        <taxon>Viridiplantae</taxon>
        <taxon>Streptophyta</taxon>
        <taxon>Embryophyta</taxon>
        <taxon>Tracheophyta</taxon>
        <taxon>Spermatophyta</taxon>
        <taxon>Magnoliopsida</taxon>
        <taxon>eudicotyledons</taxon>
        <taxon>Gunneridae</taxon>
        <taxon>Pentapetalae</taxon>
        <taxon>asterids</taxon>
        <taxon>lamiids</taxon>
        <taxon>Boraginales</taxon>
        <taxon>Boraginaceae</taxon>
        <taxon>Boraginoideae</taxon>
        <taxon>Lithospermeae</taxon>
        <taxon>Lithospermum</taxon>
    </lineage>
</organism>
<dbReference type="GO" id="GO:0046983">
    <property type="term" value="F:protein dimerization activity"/>
    <property type="evidence" value="ECO:0007669"/>
    <property type="project" value="InterPro"/>
</dbReference>
<dbReference type="SUPFAM" id="SSF53098">
    <property type="entry name" value="Ribonuclease H-like"/>
    <property type="match status" value="1"/>
</dbReference>
<comment type="caution">
    <text evidence="2">The sequence shown here is derived from an EMBL/GenBank/DDBJ whole genome shotgun (WGS) entry which is preliminary data.</text>
</comment>
<keyword evidence="3" id="KW-1185">Reference proteome</keyword>
<sequence length="100" mass="11608">MDRYAFKESIVSSNSNVIDEEKDANWEEMDCEFRMELHVETKSKCELTQYLNEPCENVGNLDILQWWKLNSIRYPILSKVARDVLAILVSTVASEQAFST</sequence>
<protein>
    <recommendedName>
        <fullName evidence="1">HAT C-terminal dimerisation domain-containing protein</fullName>
    </recommendedName>
</protein>
<dbReference type="PANTHER" id="PTHR23272">
    <property type="entry name" value="BED FINGER-RELATED"/>
    <property type="match status" value="1"/>
</dbReference>
<dbReference type="InterPro" id="IPR012337">
    <property type="entry name" value="RNaseH-like_sf"/>
</dbReference>
<dbReference type="Proteomes" id="UP001454036">
    <property type="component" value="Unassembled WGS sequence"/>
</dbReference>
<dbReference type="Pfam" id="PF05699">
    <property type="entry name" value="Dimer_Tnp_hAT"/>
    <property type="match status" value="1"/>
</dbReference>